<accession>A0A2P2KBE3</accession>
<name>A0A2P2KBE3_RHIMU</name>
<feature type="chain" id="PRO_5015168147" evidence="1">
    <location>
        <begin position="19"/>
        <end position="113"/>
    </location>
</feature>
<evidence type="ECO:0000256" key="1">
    <source>
        <dbReference type="SAM" id="SignalP"/>
    </source>
</evidence>
<protein>
    <submittedName>
        <fullName evidence="2">DNA binding protein</fullName>
    </submittedName>
</protein>
<feature type="signal peptide" evidence="1">
    <location>
        <begin position="1"/>
        <end position="18"/>
    </location>
</feature>
<reference evidence="2" key="1">
    <citation type="submission" date="2018-02" db="EMBL/GenBank/DDBJ databases">
        <title>Rhizophora mucronata_Transcriptome.</title>
        <authorList>
            <person name="Meera S.P."/>
            <person name="Sreeshan A."/>
            <person name="Augustine A."/>
        </authorList>
    </citation>
    <scope>NUCLEOTIDE SEQUENCE</scope>
    <source>
        <tissue evidence="2">Leaf</tissue>
    </source>
</reference>
<keyword evidence="1" id="KW-0732">Signal</keyword>
<proteinExistence type="predicted"/>
<organism evidence="2">
    <name type="scientific">Rhizophora mucronata</name>
    <name type="common">Asiatic mangrove</name>
    <dbReference type="NCBI Taxonomy" id="61149"/>
    <lineage>
        <taxon>Eukaryota</taxon>
        <taxon>Viridiplantae</taxon>
        <taxon>Streptophyta</taxon>
        <taxon>Embryophyta</taxon>
        <taxon>Tracheophyta</taxon>
        <taxon>Spermatophyta</taxon>
        <taxon>Magnoliopsida</taxon>
        <taxon>eudicotyledons</taxon>
        <taxon>Gunneridae</taxon>
        <taxon>Pentapetalae</taxon>
        <taxon>rosids</taxon>
        <taxon>fabids</taxon>
        <taxon>Malpighiales</taxon>
        <taxon>Rhizophoraceae</taxon>
        <taxon>Rhizophora</taxon>
    </lineage>
</organism>
<dbReference type="AlphaFoldDB" id="A0A2P2KBE3"/>
<sequence>MVLLGSFFFLSSFLPAHVLDEFHVLLTLSDLIVTGKRLGHLLGLRQSFRYAAMHKSTFKRFRRMEQVNIYLPLGPKGKLLTPILRKPQKMPQHYHNLQDPFSHHLVILNLVML</sequence>
<evidence type="ECO:0000313" key="2">
    <source>
        <dbReference type="EMBL" id="MBX03026.1"/>
    </source>
</evidence>
<dbReference type="EMBL" id="GGEC01022542">
    <property type="protein sequence ID" value="MBX03026.1"/>
    <property type="molecule type" value="Transcribed_RNA"/>
</dbReference>